<dbReference type="GO" id="GO:0046677">
    <property type="term" value="P:response to antibiotic"/>
    <property type="evidence" value="ECO:0007669"/>
    <property type="project" value="UniProtKB-KW"/>
</dbReference>
<comment type="similarity">
    <text evidence="2">Belongs to the class-A beta-lactamase family.</text>
</comment>
<dbReference type="Gene3D" id="3.40.710.10">
    <property type="entry name" value="DD-peptidase/beta-lactamase superfamily"/>
    <property type="match status" value="1"/>
</dbReference>
<dbReference type="GO" id="GO:0030655">
    <property type="term" value="P:beta-lactam antibiotic catabolic process"/>
    <property type="evidence" value="ECO:0007669"/>
    <property type="project" value="InterPro"/>
</dbReference>
<proteinExistence type="inferred from homology"/>
<evidence type="ECO:0000259" key="6">
    <source>
        <dbReference type="Pfam" id="PF13354"/>
    </source>
</evidence>
<keyword evidence="5" id="KW-0732">Signal</keyword>
<dbReference type="PANTHER" id="PTHR35333:SF3">
    <property type="entry name" value="BETA-LACTAMASE-TYPE TRANSPEPTIDASE FOLD CONTAINING PROTEIN"/>
    <property type="match status" value="1"/>
</dbReference>
<evidence type="ECO:0000256" key="2">
    <source>
        <dbReference type="ARBA" id="ARBA00009009"/>
    </source>
</evidence>
<dbReference type="InterPro" id="IPR045155">
    <property type="entry name" value="Beta-lactam_cat"/>
</dbReference>
<feature type="domain" description="Beta-lactamase class A catalytic" evidence="6">
    <location>
        <begin position="49"/>
        <end position="268"/>
    </location>
</feature>
<dbReference type="PRINTS" id="PR00118">
    <property type="entry name" value="BLACTAMASEA"/>
</dbReference>
<dbReference type="Pfam" id="PF13354">
    <property type="entry name" value="Beta-lactamase2"/>
    <property type="match status" value="1"/>
</dbReference>
<dbReference type="AlphaFoldDB" id="A0A345IR31"/>
<sequence length="294" mass="32406">MSKKVNFKTASFLFSVCLALSAFNAHANKSDAAAKQIKKLEEDFDGRIGVFAIDTGSGNTFGYRSDERFPLCSSFKGFLAAAVLERVQQKKLDINQKVKYESRDLEYHSPITTKYKGSGMTLGDMASAALQYSDNGATNIIMERFLGGPEGMTKFMRSIGDNEFRLDRWELELNTAIPGDKRDTSTPKAVANSLNKLALGNVLNAKVKAIYQNWLKGNTTGDARIRASVPADWVVGDKTGSCGAYGTANDYAVIWPKNRAPLIVSIYTTRKSKDDKHSDKTYCLINTKNFTSLV</sequence>
<organism evidence="7">
    <name type="scientific">Serratia marcescens</name>
    <dbReference type="NCBI Taxonomy" id="615"/>
    <lineage>
        <taxon>Bacteria</taxon>
        <taxon>Pseudomonadati</taxon>
        <taxon>Pseudomonadota</taxon>
        <taxon>Gammaproteobacteria</taxon>
        <taxon>Enterobacterales</taxon>
        <taxon>Yersiniaceae</taxon>
        <taxon>Serratia</taxon>
    </lineage>
</organism>
<dbReference type="InterPro" id="IPR058220">
    <property type="entry name" value="KPC-2/SME-1-like"/>
</dbReference>
<dbReference type="InterPro" id="IPR000871">
    <property type="entry name" value="Beta-lactam_class-A"/>
</dbReference>
<reference evidence="7" key="1">
    <citation type="submission" date="2018-06" db="EMBL/GenBank/DDBJ databases">
        <title>SME-4 producing Serratia marcescens from Argentina and comparison with genomes of other SME-producers.</title>
        <authorList>
            <person name="Dabos L."/>
            <person name="Patino Navarrete R."/>
            <person name="Naas T."/>
        </authorList>
    </citation>
    <scope>NUCLEOTIDE SEQUENCE</scope>
    <source>
        <strain evidence="7">S6</strain>
    </source>
</reference>
<evidence type="ECO:0000256" key="4">
    <source>
        <dbReference type="ARBA" id="ARBA00023251"/>
    </source>
</evidence>
<evidence type="ECO:0000256" key="5">
    <source>
        <dbReference type="SAM" id="SignalP"/>
    </source>
</evidence>
<feature type="signal peptide" evidence="5">
    <location>
        <begin position="1"/>
        <end position="27"/>
    </location>
</feature>
<keyword evidence="7" id="KW-0378">Hydrolase</keyword>
<comment type="catalytic activity">
    <reaction evidence="1">
        <text>a beta-lactam + H2O = a substituted beta-amino acid</text>
        <dbReference type="Rhea" id="RHEA:20401"/>
        <dbReference type="ChEBI" id="CHEBI:15377"/>
        <dbReference type="ChEBI" id="CHEBI:35627"/>
        <dbReference type="ChEBI" id="CHEBI:140347"/>
        <dbReference type="EC" id="3.5.2.6"/>
    </reaction>
</comment>
<accession>A0A345IR31</accession>
<evidence type="ECO:0000313" key="7">
    <source>
        <dbReference type="EMBL" id="AXH02303.1"/>
    </source>
</evidence>
<dbReference type="NCBIfam" id="NF000538">
    <property type="entry name" value="classA_carba"/>
    <property type="match status" value="1"/>
</dbReference>
<dbReference type="InterPro" id="IPR058198">
    <property type="entry name" value="SME-1"/>
</dbReference>
<evidence type="ECO:0000256" key="1">
    <source>
        <dbReference type="ARBA" id="ARBA00001526"/>
    </source>
</evidence>
<protein>
    <recommendedName>
        <fullName evidence="3">beta-lactamase</fullName>
        <ecNumber evidence="3">3.5.2.6</ecNumber>
    </recommendedName>
</protein>
<dbReference type="InterPro" id="IPR012338">
    <property type="entry name" value="Beta-lactam/transpept-like"/>
</dbReference>
<dbReference type="EMBL" id="MH460882">
    <property type="protein sequence ID" value="AXH02303.1"/>
    <property type="molecule type" value="Genomic_DNA"/>
</dbReference>
<dbReference type="NCBIfam" id="NF012142">
    <property type="entry name" value="blaSME"/>
    <property type="match status" value="1"/>
</dbReference>
<evidence type="ECO:0000256" key="3">
    <source>
        <dbReference type="ARBA" id="ARBA00012865"/>
    </source>
</evidence>
<dbReference type="SUPFAM" id="SSF56601">
    <property type="entry name" value="beta-lactamase/transpeptidase-like"/>
    <property type="match status" value="1"/>
</dbReference>
<dbReference type="NCBIfam" id="NF033103">
    <property type="entry name" value="bla_class_A"/>
    <property type="match status" value="1"/>
</dbReference>
<dbReference type="PANTHER" id="PTHR35333">
    <property type="entry name" value="BETA-LACTAMASE"/>
    <property type="match status" value="1"/>
</dbReference>
<dbReference type="EC" id="3.5.2.6" evidence="3"/>
<feature type="chain" id="PRO_5016649552" description="beta-lactamase" evidence="5">
    <location>
        <begin position="28"/>
        <end position="294"/>
    </location>
</feature>
<name>A0A345IR31_SERMA</name>
<dbReference type="GO" id="GO:0008800">
    <property type="term" value="F:beta-lactamase activity"/>
    <property type="evidence" value="ECO:0007669"/>
    <property type="project" value="UniProtKB-EC"/>
</dbReference>
<keyword evidence="4" id="KW-0046">Antibiotic resistance</keyword>